<evidence type="ECO:0000256" key="1">
    <source>
        <dbReference type="SAM" id="MobiDB-lite"/>
    </source>
</evidence>
<dbReference type="Proteomes" id="UP000501868">
    <property type="component" value="Chromosome"/>
</dbReference>
<protein>
    <recommendedName>
        <fullName evidence="4">Cysteine-rich VLP domain-containing protein</fullName>
    </recommendedName>
</protein>
<evidence type="ECO:0008006" key="4">
    <source>
        <dbReference type="Google" id="ProtNLM"/>
    </source>
</evidence>
<proteinExistence type="predicted"/>
<evidence type="ECO:0000313" key="2">
    <source>
        <dbReference type="EMBL" id="QIZ08491.1"/>
    </source>
</evidence>
<dbReference type="EMBL" id="CP051128">
    <property type="protein sequence ID" value="QIZ08491.1"/>
    <property type="molecule type" value="Genomic_DNA"/>
</dbReference>
<dbReference type="AlphaFoldDB" id="A0A6H1P5D7"/>
<accession>A0A6H1P5D7</accession>
<name>A0A6H1P5D7_PRIMG</name>
<gene>
    <name evidence="2" type="ORF">HFZ78_18730</name>
</gene>
<sequence length="119" mass="14049">MTDLQRLIKNKCATYDDKGNCYLETGANSDKTCVYFREQGGRCTYAEQSVIPDDAKIEASYLAERGVKTPANFCDSCLEPFERKSNRQRYCKKCGEFAEKENRRNRDREYKERKRRFKD</sequence>
<reference evidence="2 3" key="2">
    <citation type="submission" date="2020-04" db="EMBL/GenBank/DDBJ databases">
        <authorList>
            <person name="Fomenkov A."/>
            <person name="Anton B.P."/>
            <person name="Roberts R.J."/>
        </authorList>
    </citation>
    <scope>NUCLEOTIDE SEQUENCE [LARGE SCALE GENOMIC DNA]</scope>
    <source>
        <strain evidence="2 3">S2</strain>
    </source>
</reference>
<reference evidence="2 3" key="1">
    <citation type="submission" date="2020-04" db="EMBL/GenBank/DDBJ databases">
        <title>Genome-Wide Identification of 5-Methylcytosine Sites in Bacterial Genomes By High-Throughput Sequencing of MspJI Restriction Fragments.</title>
        <authorList>
            <person name="Wu V."/>
        </authorList>
    </citation>
    <scope>NUCLEOTIDE SEQUENCE [LARGE SCALE GENOMIC DNA]</scope>
    <source>
        <strain evidence="2 3">S2</strain>
    </source>
</reference>
<feature type="region of interest" description="Disordered" evidence="1">
    <location>
        <begin position="100"/>
        <end position="119"/>
    </location>
</feature>
<evidence type="ECO:0000313" key="3">
    <source>
        <dbReference type="Proteomes" id="UP000501868"/>
    </source>
</evidence>
<organism evidence="2 3">
    <name type="scientific">Priestia megaterium</name>
    <name type="common">Bacillus megaterium</name>
    <dbReference type="NCBI Taxonomy" id="1404"/>
    <lineage>
        <taxon>Bacteria</taxon>
        <taxon>Bacillati</taxon>
        <taxon>Bacillota</taxon>
        <taxon>Bacilli</taxon>
        <taxon>Bacillales</taxon>
        <taxon>Bacillaceae</taxon>
        <taxon>Priestia</taxon>
    </lineage>
</organism>
<feature type="compositionally biased region" description="Basic and acidic residues" evidence="1">
    <location>
        <begin position="100"/>
        <end position="112"/>
    </location>
</feature>